<evidence type="ECO:0000256" key="4">
    <source>
        <dbReference type="ARBA" id="ARBA00022519"/>
    </source>
</evidence>
<evidence type="ECO:0000313" key="11">
    <source>
        <dbReference type="Proteomes" id="UP001250932"/>
    </source>
</evidence>
<feature type="transmembrane region" description="Helical" evidence="8">
    <location>
        <begin position="64"/>
        <end position="89"/>
    </location>
</feature>
<feature type="transmembrane region" description="Helical" evidence="8">
    <location>
        <begin position="21"/>
        <end position="44"/>
    </location>
</feature>
<dbReference type="Gene3D" id="1.10.3720.10">
    <property type="entry name" value="MetI-like"/>
    <property type="match status" value="2"/>
</dbReference>
<proteinExistence type="inferred from homology"/>
<dbReference type="Pfam" id="PF00528">
    <property type="entry name" value="BPD_transp_1"/>
    <property type="match status" value="2"/>
</dbReference>
<reference evidence="10 11" key="1">
    <citation type="journal article" date="2023" name="ISME J.">
        <title>Cultivation and genomic characterization of novel and ubiquitous marine nitrite-oxidizing bacteria from the Nitrospirales.</title>
        <authorList>
            <person name="Mueller A.J."/>
            <person name="Daebeler A."/>
            <person name="Herbold C.W."/>
            <person name="Kirkegaard R.H."/>
            <person name="Daims H."/>
        </authorList>
    </citation>
    <scope>NUCLEOTIDE SEQUENCE [LARGE SCALE GENOMIC DNA]</scope>
    <source>
        <strain evidence="10 11">EB</strain>
    </source>
</reference>
<dbReference type="Proteomes" id="UP001250932">
    <property type="component" value="Unassembled WGS sequence"/>
</dbReference>
<feature type="transmembrane region" description="Helical" evidence="8">
    <location>
        <begin position="101"/>
        <end position="122"/>
    </location>
</feature>
<dbReference type="RefSeq" id="WP_313831178.1">
    <property type="nucleotide sequence ID" value="NZ_JAQOUE010000001.1"/>
</dbReference>
<feature type="transmembrane region" description="Helical" evidence="8">
    <location>
        <begin position="376"/>
        <end position="398"/>
    </location>
</feature>
<organism evidence="10 11">
    <name type="scientific">Candidatus Nitronereus thalassa</name>
    <dbReference type="NCBI Taxonomy" id="3020898"/>
    <lineage>
        <taxon>Bacteria</taxon>
        <taxon>Pseudomonadati</taxon>
        <taxon>Nitrospirota</taxon>
        <taxon>Nitrospiria</taxon>
        <taxon>Nitrospirales</taxon>
        <taxon>Nitrospiraceae</taxon>
        <taxon>Candidatus Nitronereus</taxon>
    </lineage>
</organism>
<comment type="similarity">
    <text evidence="8">Belongs to the binding-protein-dependent transport system permease family.</text>
</comment>
<feature type="transmembrane region" description="Helical" evidence="8">
    <location>
        <begin position="246"/>
        <end position="265"/>
    </location>
</feature>
<feature type="transmembrane region" description="Helical" evidence="8">
    <location>
        <begin position="205"/>
        <end position="226"/>
    </location>
</feature>
<accession>A0ABU3K359</accession>
<dbReference type="InterPro" id="IPR035906">
    <property type="entry name" value="MetI-like_sf"/>
</dbReference>
<keyword evidence="6 8" id="KW-1133">Transmembrane helix</keyword>
<evidence type="ECO:0000256" key="5">
    <source>
        <dbReference type="ARBA" id="ARBA00022692"/>
    </source>
</evidence>
<feature type="domain" description="ABC transmembrane type-1" evidence="9">
    <location>
        <begin position="338"/>
        <end position="528"/>
    </location>
</feature>
<gene>
    <name evidence="10" type="ORF">PPG34_00565</name>
</gene>
<keyword evidence="11" id="KW-1185">Reference proteome</keyword>
<keyword evidence="7 8" id="KW-0472">Membrane</keyword>
<evidence type="ECO:0000313" key="10">
    <source>
        <dbReference type="EMBL" id="MDT7040819.1"/>
    </source>
</evidence>
<feature type="transmembrane region" description="Helical" evidence="8">
    <location>
        <begin position="301"/>
        <end position="322"/>
    </location>
</feature>
<evidence type="ECO:0000256" key="1">
    <source>
        <dbReference type="ARBA" id="ARBA00004429"/>
    </source>
</evidence>
<feature type="transmembrane region" description="Helical" evidence="8">
    <location>
        <begin position="342"/>
        <end position="364"/>
    </location>
</feature>
<keyword evidence="3" id="KW-1003">Cell membrane</keyword>
<evidence type="ECO:0000256" key="6">
    <source>
        <dbReference type="ARBA" id="ARBA00022989"/>
    </source>
</evidence>
<name>A0ABU3K359_9BACT</name>
<keyword evidence="4" id="KW-0997">Cell inner membrane</keyword>
<sequence>MASANSLTTLPRWGVRLPSPFIILAFILAGLITLPLLYVIFSALTADGAVWRRLWTTRIPELLFNTFTLAISVAFIDLLLGVSLAWILTRYRFFGSTLWDWLLILPLAIPSYVLAYTYTYLLQRNGALEQAWQVLAGADAQIFSPFSFSGATLVMSLNTFPFVYLLARSAFKNFNISYEEAARATGASRLTTFFRVSLPMIRPSLFAGLFLAILYVASDFGAVSMLRFQTFTFAIYHQMTGRFDNTAAACLSMILVSGTFLFLLAERWFRQRSRFYQTTGRFRKHIPQACTTIQTITFSGYLLLIVGAAFGLPLLLLIQWTMDALAAGTISTGFWNHFGNSLWLAGIAATLTIIFGIPLAYLACQKQTWSSLLCIQGAYTGYVLPGPVAALAVLVLVSQLIPELYGTIVVLLIAYLVHFLPVGLQGMESTLQQLSPNLEEAAKSLGARSYRTFVSVTLPLVRGGFMSAWILVFIQCLKELPATLLLRPVGFDTLAIRIWLEASEELYQLAAPPALLIVALTIPVVLLLMKKGQHTV</sequence>
<keyword evidence="2 8" id="KW-0813">Transport</keyword>
<keyword evidence="5 8" id="KW-0812">Transmembrane</keyword>
<evidence type="ECO:0000256" key="7">
    <source>
        <dbReference type="ARBA" id="ARBA00023136"/>
    </source>
</evidence>
<feature type="transmembrane region" description="Helical" evidence="8">
    <location>
        <begin position="404"/>
        <end position="424"/>
    </location>
</feature>
<protein>
    <submittedName>
        <fullName evidence="10">Iron ABC transporter permease</fullName>
    </submittedName>
</protein>
<dbReference type="SUPFAM" id="SSF161098">
    <property type="entry name" value="MetI-like"/>
    <property type="match status" value="2"/>
</dbReference>
<evidence type="ECO:0000256" key="3">
    <source>
        <dbReference type="ARBA" id="ARBA00022475"/>
    </source>
</evidence>
<comment type="subcellular location">
    <subcellularLocation>
        <location evidence="1">Cell inner membrane</location>
        <topology evidence="1">Multi-pass membrane protein</topology>
    </subcellularLocation>
    <subcellularLocation>
        <location evidence="8">Cell membrane</location>
        <topology evidence="8">Multi-pass membrane protein</topology>
    </subcellularLocation>
</comment>
<dbReference type="PANTHER" id="PTHR43357">
    <property type="entry name" value="INNER MEMBRANE ABC TRANSPORTER PERMEASE PROTEIN YDCV"/>
    <property type="match status" value="1"/>
</dbReference>
<feature type="transmembrane region" description="Helical" evidence="8">
    <location>
        <begin position="142"/>
        <end position="167"/>
    </location>
</feature>
<feature type="transmembrane region" description="Helical" evidence="8">
    <location>
        <begin position="453"/>
        <end position="474"/>
    </location>
</feature>
<dbReference type="CDD" id="cd06261">
    <property type="entry name" value="TM_PBP2"/>
    <property type="match status" value="2"/>
</dbReference>
<comment type="caution">
    <text evidence="10">The sequence shown here is derived from an EMBL/GenBank/DDBJ whole genome shotgun (WGS) entry which is preliminary data.</text>
</comment>
<feature type="transmembrane region" description="Helical" evidence="8">
    <location>
        <begin position="509"/>
        <end position="529"/>
    </location>
</feature>
<evidence type="ECO:0000256" key="2">
    <source>
        <dbReference type="ARBA" id="ARBA00022448"/>
    </source>
</evidence>
<feature type="domain" description="ABC transmembrane type-1" evidence="9">
    <location>
        <begin position="63"/>
        <end position="264"/>
    </location>
</feature>
<dbReference type="PANTHER" id="PTHR43357:SF3">
    <property type="entry name" value="FE(3+)-TRANSPORT SYSTEM PERMEASE PROTEIN FBPB 2"/>
    <property type="match status" value="1"/>
</dbReference>
<evidence type="ECO:0000256" key="8">
    <source>
        <dbReference type="RuleBase" id="RU363032"/>
    </source>
</evidence>
<dbReference type="InterPro" id="IPR000515">
    <property type="entry name" value="MetI-like"/>
</dbReference>
<evidence type="ECO:0000259" key="9">
    <source>
        <dbReference type="PROSITE" id="PS50928"/>
    </source>
</evidence>
<dbReference type="PROSITE" id="PS50928">
    <property type="entry name" value="ABC_TM1"/>
    <property type="match status" value="2"/>
</dbReference>
<dbReference type="EMBL" id="JAQOUE010000001">
    <property type="protein sequence ID" value="MDT7040819.1"/>
    <property type="molecule type" value="Genomic_DNA"/>
</dbReference>